<dbReference type="InterPro" id="IPR014710">
    <property type="entry name" value="RmlC-like_jellyroll"/>
</dbReference>
<gene>
    <name evidence="6" type="ORF">LAX5112_04897</name>
</gene>
<keyword evidence="2" id="KW-0408">Iron</keyword>
<dbReference type="InterPro" id="IPR011051">
    <property type="entry name" value="RmlC_Cupin_sf"/>
</dbReference>
<feature type="binding site" evidence="2">
    <location>
        <position position="134"/>
    </location>
    <ligand>
        <name>Fe cation</name>
        <dbReference type="ChEBI" id="CHEBI:24875"/>
    </ligand>
</feature>
<dbReference type="Pfam" id="PF02678">
    <property type="entry name" value="Pirin"/>
    <property type="match status" value="1"/>
</dbReference>
<dbReference type="InterPro" id="IPR012093">
    <property type="entry name" value="Pirin"/>
</dbReference>
<dbReference type="Proteomes" id="UP000053235">
    <property type="component" value="Unassembled WGS sequence"/>
</dbReference>
<dbReference type="GO" id="GO:0046872">
    <property type="term" value="F:metal ion binding"/>
    <property type="evidence" value="ECO:0007669"/>
    <property type="project" value="UniProtKB-KW"/>
</dbReference>
<evidence type="ECO:0000256" key="2">
    <source>
        <dbReference type="PIRSR" id="PIRSR006232-1"/>
    </source>
</evidence>
<dbReference type="STRING" id="388408.LAX5112_04897"/>
<dbReference type="AlphaFoldDB" id="A0A0M7AR71"/>
<evidence type="ECO:0000259" key="4">
    <source>
        <dbReference type="Pfam" id="PF02678"/>
    </source>
</evidence>
<evidence type="ECO:0000256" key="3">
    <source>
        <dbReference type="RuleBase" id="RU003457"/>
    </source>
</evidence>
<organism evidence="6 7">
    <name type="scientific">Roseibium alexandrii</name>
    <dbReference type="NCBI Taxonomy" id="388408"/>
    <lineage>
        <taxon>Bacteria</taxon>
        <taxon>Pseudomonadati</taxon>
        <taxon>Pseudomonadota</taxon>
        <taxon>Alphaproteobacteria</taxon>
        <taxon>Hyphomicrobiales</taxon>
        <taxon>Stappiaceae</taxon>
        <taxon>Roseibium</taxon>
    </lineage>
</organism>
<evidence type="ECO:0000313" key="6">
    <source>
        <dbReference type="EMBL" id="CTQ77399.1"/>
    </source>
</evidence>
<dbReference type="Gene3D" id="2.60.120.10">
    <property type="entry name" value="Jelly Rolls"/>
    <property type="match status" value="2"/>
</dbReference>
<dbReference type="InterPro" id="IPR003829">
    <property type="entry name" value="Pirin_N_dom"/>
</dbReference>
<evidence type="ECO:0000259" key="5">
    <source>
        <dbReference type="Pfam" id="PF05726"/>
    </source>
</evidence>
<dbReference type="EMBL" id="CXWD01000034">
    <property type="protein sequence ID" value="CTQ77399.1"/>
    <property type="molecule type" value="Genomic_DNA"/>
</dbReference>
<reference evidence="7" key="1">
    <citation type="submission" date="2015-07" db="EMBL/GenBank/DDBJ databases">
        <authorList>
            <person name="Rodrigo-Torres Lidia"/>
            <person name="Arahal R.David."/>
        </authorList>
    </citation>
    <scope>NUCLEOTIDE SEQUENCE [LARGE SCALE GENOMIC DNA]</scope>
    <source>
        <strain evidence="7">CECT 5112</strain>
    </source>
</reference>
<feature type="binding site" evidence="2">
    <location>
        <position position="132"/>
    </location>
    <ligand>
        <name>Fe cation</name>
        <dbReference type="ChEBI" id="CHEBI:24875"/>
    </ligand>
</feature>
<dbReference type="Pfam" id="PF05726">
    <property type="entry name" value="Pirin_C"/>
    <property type="match status" value="1"/>
</dbReference>
<accession>A0A0M7AR71</accession>
<keyword evidence="7" id="KW-1185">Reference proteome</keyword>
<dbReference type="SUPFAM" id="SSF51182">
    <property type="entry name" value="RmlC-like cupins"/>
    <property type="match status" value="1"/>
</dbReference>
<name>A0A0M7AR71_9HYPH</name>
<comment type="similarity">
    <text evidence="1 3">Belongs to the pirin family.</text>
</comment>
<evidence type="ECO:0000256" key="1">
    <source>
        <dbReference type="ARBA" id="ARBA00008416"/>
    </source>
</evidence>
<dbReference type="InterPro" id="IPR008778">
    <property type="entry name" value="Pirin_C_dom"/>
</dbReference>
<dbReference type="PIRSF" id="PIRSF006232">
    <property type="entry name" value="Pirin"/>
    <property type="match status" value="1"/>
</dbReference>
<protein>
    <submittedName>
        <fullName evidence="6">Pirin</fullName>
    </submittedName>
</protein>
<feature type="binding site" evidence="2">
    <location>
        <position position="87"/>
    </location>
    <ligand>
        <name>Fe cation</name>
        <dbReference type="ChEBI" id="CHEBI:24875"/>
    </ligand>
</feature>
<proteinExistence type="inferred from homology"/>
<sequence length="309" mass="33287">MTDFLLIVSLISSMQQKRETYMTTQLIDTLAGAPRETHAQSDGQKLTIGDGFVAQSYQHTDFQGLMDPLIMVDHFVATKPTFGPHAHAGLSAVTVMFEDSEGAFHNRDSLGNDLELAPGDLYWFKAARGALHDEAPRPDARTHALQVFVNLPAENRHDAPFAFHLPAKDIPKLAGDRSTARLILGEGNGVTGRVAPDVPLTLLDIYMQAGGQFTHSGNSDQHAWILAITGTSTVTWNAGSANLKPGKAIACAGASDISFTSEEGAHAVLFRGHPLRQAFVQRGPFAMDKAAELDDVEADYRAGRLGSID</sequence>
<feature type="domain" description="Pirin C-terminal" evidence="5">
    <location>
        <begin position="203"/>
        <end position="305"/>
    </location>
</feature>
<keyword evidence="2" id="KW-0479">Metal-binding</keyword>
<evidence type="ECO:0000313" key="7">
    <source>
        <dbReference type="Proteomes" id="UP000053235"/>
    </source>
</evidence>
<dbReference type="PANTHER" id="PTHR13903">
    <property type="entry name" value="PIRIN-RELATED"/>
    <property type="match status" value="1"/>
</dbReference>
<dbReference type="PANTHER" id="PTHR13903:SF8">
    <property type="entry name" value="PIRIN"/>
    <property type="match status" value="1"/>
</dbReference>
<feature type="binding site" evidence="2">
    <location>
        <position position="85"/>
    </location>
    <ligand>
        <name>Fe cation</name>
        <dbReference type="ChEBI" id="CHEBI:24875"/>
    </ligand>
</feature>
<feature type="domain" description="Pirin N-terminal" evidence="4">
    <location>
        <begin position="67"/>
        <end position="149"/>
    </location>
</feature>
<comment type="cofactor">
    <cofactor evidence="2">
        <name>Fe cation</name>
        <dbReference type="ChEBI" id="CHEBI:24875"/>
    </cofactor>
    <text evidence="2">Binds 1 Fe cation per subunit.</text>
</comment>